<feature type="transmembrane region" description="Helical" evidence="2">
    <location>
        <begin position="158"/>
        <end position="191"/>
    </location>
</feature>
<sequence>MSSRDEWSARLIHIICSSIAIFLVCCSMYRKSSLEKGLVPASPVSNNVFRPPRSGIINSRFEDYPSKPPKDGCLSRVPYSSLMAFVMCFIGVILFSIMMTALNITDIPWLDKIHIVFVITALLMVTVALVLLCIGILSTGSTREEVFKRESARQGGRISCIVAITLSYLLNILWIGIVSVTAIFSFVYYVFGELCSSLTAYTENDCLDFSVLRPLVKDFSESTLILCGGNVQQFCALTNTVLIWYIVGFIGSLIVTLGLVQFIASNSANYAHVNSEQRYAELQEVLQSETSGAGMFLGNTNKLMDEPYHVDYHPQYQQPGPEMGTFQRRNLPPPPSQPIRMRSESRFAVPQQQFAMDGGNVVQQQPRPHTTVGGTLSNMRRNSYTTL</sequence>
<accession>A0A915EE66</accession>
<feature type="transmembrane region" description="Helical" evidence="2">
    <location>
        <begin position="12"/>
        <end position="29"/>
    </location>
</feature>
<feature type="transmembrane region" description="Helical" evidence="2">
    <location>
        <begin position="242"/>
        <end position="264"/>
    </location>
</feature>
<dbReference type="WBParaSite" id="jg5726">
    <property type="protein sequence ID" value="jg5726"/>
    <property type="gene ID" value="jg5726"/>
</dbReference>
<feature type="region of interest" description="Disordered" evidence="1">
    <location>
        <begin position="360"/>
        <end position="387"/>
    </location>
</feature>
<keyword evidence="2" id="KW-0812">Transmembrane</keyword>
<dbReference type="PANTHER" id="PTHR11683">
    <property type="entry name" value="MYELIN PROTEOLIPID"/>
    <property type="match status" value="1"/>
</dbReference>
<feature type="compositionally biased region" description="Polar residues" evidence="1">
    <location>
        <begin position="361"/>
        <end position="387"/>
    </location>
</feature>
<name>A0A915EE66_9BILA</name>
<keyword evidence="3" id="KW-1185">Reference proteome</keyword>
<dbReference type="AlphaFoldDB" id="A0A915EE66"/>
<evidence type="ECO:0000256" key="1">
    <source>
        <dbReference type="SAM" id="MobiDB-lite"/>
    </source>
</evidence>
<dbReference type="InterPro" id="IPR001614">
    <property type="entry name" value="Myelin_PLP"/>
</dbReference>
<proteinExistence type="predicted"/>
<feature type="transmembrane region" description="Helical" evidence="2">
    <location>
        <begin position="113"/>
        <end position="137"/>
    </location>
</feature>
<protein>
    <submittedName>
        <fullName evidence="4">Uncharacterized protein</fullName>
    </submittedName>
</protein>
<dbReference type="GO" id="GO:0031175">
    <property type="term" value="P:neuron projection development"/>
    <property type="evidence" value="ECO:0007669"/>
    <property type="project" value="TreeGrafter"/>
</dbReference>
<dbReference type="PANTHER" id="PTHR11683:SF12">
    <property type="entry name" value="M6, ISOFORM F"/>
    <property type="match status" value="1"/>
</dbReference>
<dbReference type="Proteomes" id="UP000887574">
    <property type="component" value="Unplaced"/>
</dbReference>
<evidence type="ECO:0000313" key="4">
    <source>
        <dbReference type="WBParaSite" id="jg5726"/>
    </source>
</evidence>
<organism evidence="3 4">
    <name type="scientific">Ditylenchus dipsaci</name>
    <dbReference type="NCBI Taxonomy" id="166011"/>
    <lineage>
        <taxon>Eukaryota</taxon>
        <taxon>Metazoa</taxon>
        <taxon>Ecdysozoa</taxon>
        <taxon>Nematoda</taxon>
        <taxon>Chromadorea</taxon>
        <taxon>Rhabditida</taxon>
        <taxon>Tylenchina</taxon>
        <taxon>Tylenchomorpha</taxon>
        <taxon>Sphaerularioidea</taxon>
        <taxon>Anguinidae</taxon>
        <taxon>Anguininae</taxon>
        <taxon>Ditylenchus</taxon>
    </lineage>
</organism>
<evidence type="ECO:0000256" key="2">
    <source>
        <dbReference type="SAM" id="Phobius"/>
    </source>
</evidence>
<reference evidence="4" key="1">
    <citation type="submission" date="2022-11" db="UniProtKB">
        <authorList>
            <consortium name="WormBaseParasite"/>
        </authorList>
    </citation>
    <scope>IDENTIFICATION</scope>
</reference>
<dbReference type="Pfam" id="PF01275">
    <property type="entry name" value="Myelin_PLP"/>
    <property type="match status" value="1"/>
</dbReference>
<evidence type="ECO:0000313" key="3">
    <source>
        <dbReference type="Proteomes" id="UP000887574"/>
    </source>
</evidence>
<keyword evidence="2" id="KW-0472">Membrane</keyword>
<feature type="transmembrane region" description="Helical" evidence="2">
    <location>
        <begin position="82"/>
        <end position="101"/>
    </location>
</feature>
<keyword evidence="2" id="KW-1133">Transmembrane helix</keyword>
<dbReference type="GO" id="GO:0005886">
    <property type="term" value="C:plasma membrane"/>
    <property type="evidence" value="ECO:0007669"/>
    <property type="project" value="TreeGrafter"/>
</dbReference>